<protein>
    <submittedName>
        <fullName evidence="2">5-methylcytosine-specific restriction protein B</fullName>
        <ecNumber evidence="2">3.1.21.-</ecNumber>
    </submittedName>
</protein>
<evidence type="ECO:0000313" key="3">
    <source>
        <dbReference type="Proteomes" id="UP000583699"/>
    </source>
</evidence>
<dbReference type="InterPro" id="IPR052934">
    <property type="entry name" value="Methyl-DNA_Rec/Restrict_Enz"/>
</dbReference>
<keyword evidence="3" id="KW-1185">Reference proteome</keyword>
<evidence type="ECO:0000313" key="2">
    <source>
        <dbReference type="EMBL" id="MBB5355238.1"/>
    </source>
</evidence>
<gene>
    <name evidence="2" type="ORF">HNR43_001210</name>
</gene>
<dbReference type="InterPro" id="IPR011704">
    <property type="entry name" value="ATPase_dyneun-rel_AAA"/>
</dbReference>
<name>A0A7W8JEG5_9BACL</name>
<dbReference type="EMBL" id="JACHEQ010000005">
    <property type="protein sequence ID" value="MBB5355238.1"/>
    <property type="molecule type" value="Genomic_DNA"/>
</dbReference>
<dbReference type="Gene3D" id="3.40.50.300">
    <property type="entry name" value="P-loop containing nucleotide triphosphate hydrolases"/>
    <property type="match status" value="1"/>
</dbReference>
<evidence type="ECO:0000259" key="1">
    <source>
        <dbReference type="Pfam" id="PF07728"/>
    </source>
</evidence>
<dbReference type="GO" id="GO:0005524">
    <property type="term" value="F:ATP binding"/>
    <property type="evidence" value="ECO:0007669"/>
    <property type="project" value="InterPro"/>
</dbReference>
<reference evidence="2 3" key="1">
    <citation type="submission" date="2020-08" db="EMBL/GenBank/DDBJ databases">
        <title>Genomic Encyclopedia of Type Strains, Phase IV (KMG-IV): sequencing the most valuable type-strain genomes for metagenomic binning, comparative biology and taxonomic classification.</title>
        <authorList>
            <person name="Goeker M."/>
        </authorList>
    </citation>
    <scope>NUCLEOTIDE SEQUENCE [LARGE SCALE GENOMIC DNA]</scope>
    <source>
        <strain evidence="2 3">DSM 19169</strain>
    </source>
</reference>
<accession>A0A7W8JEG5</accession>
<dbReference type="RefSeq" id="WP_183242149.1">
    <property type="nucleotide sequence ID" value="NZ_JACHEQ010000005.1"/>
</dbReference>
<dbReference type="Pfam" id="PF07728">
    <property type="entry name" value="AAA_5"/>
    <property type="match status" value="1"/>
</dbReference>
<dbReference type="EC" id="3.1.21.-" evidence="2"/>
<dbReference type="SUPFAM" id="SSF52540">
    <property type="entry name" value="P-loop containing nucleoside triphosphate hydrolases"/>
    <property type="match status" value="1"/>
</dbReference>
<dbReference type="AlphaFoldDB" id="A0A7W8JEG5"/>
<feature type="domain" description="ATPase dynein-related AAA" evidence="1">
    <location>
        <begin position="272"/>
        <end position="419"/>
    </location>
</feature>
<dbReference type="PANTHER" id="PTHR37291">
    <property type="entry name" value="5-METHYLCYTOSINE-SPECIFIC RESTRICTION ENZYME B"/>
    <property type="match status" value="1"/>
</dbReference>
<comment type="caution">
    <text evidence="2">The sequence shown here is derived from an EMBL/GenBank/DDBJ whole genome shotgun (WGS) entry which is preliminary data.</text>
</comment>
<proteinExistence type="predicted"/>
<keyword evidence="2" id="KW-0378">Hydrolase</keyword>
<dbReference type="GO" id="GO:0016887">
    <property type="term" value="F:ATP hydrolysis activity"/>
    <property type="evidence" value="ECO:0007669"/>
    <property type="project" value="InterPro"/>
</dbReference>
<dbReference type="InterPro" id="IPR027417">
    <property type="entry name" value="P-loop_NTPase"/>
</dbReference>
<organism evidence="2 3">
    <name type="scientific">Anoxybacillus mongoliensis</name>
    <dbReference type="NCBI Taxonomy" id="452565"/>
    <lineage>
        <taxon>Bacteria</taxon>
        <taxon>Bacillati</taxon>
        <taxon>Bacillota</taxon>
        <taxon>Bacilli</taxon>
        <taxon>Bacillales</taxon>
        <taxon>Anoxybacillaceae</taxon>
        <taxon>Anoxybacillus</taxon>
    </lineage>
</organism>
<sequence>MKQYYLSTETIRQAYQELTKINLKNTSILFSFLILKGCGFNNIAFEPLDSISTRGLNLAKRLSWLFAPNEKHPDKCNFINPFNMAEWGANPKESLEKWIRTRLKNNIIGGATTWRNIINEDLKLNQIKFTYNYLDEIKQLTNIEQNKINLIALAIWSNRFTPFSRKATVGDLCGEFLETFCLTKPEQNIFFHTQNTIDLNYQESLHDTKEIRALIGKPDITEEWLSVQNIPDHQLHTSPEFYQTKVSSMEKSNLNHISEEMLLKLLKNYYQVILSGPPGTSKSYLCSQIAKKFDSVRKIQFHPQYSYQQFVGGYVVEKDEVHYKRGLLLNFLEEIKTLEQNNPDKQLQHLLIIDEINRANLSQVFGEVIQCLDRDHHTQIIVDGELEEIRLPKNLYIIGTMNSTDRTLGSVDYALRRRFLNIYCPPNTELLLELCPAQNGISVYDLLKKINENLIQSHKNRELVIGHALFLNENVKDSRDNRYYWNGESLEMLFNYKILPIIEEYCYGNPTQVKAVLGEKLPLRLQGEEFIKAIKDYIYK</sequence>
<dbReference type="PANTHER" id="PTHR37291:SF1">
    <property type="entry name" value="TYPE IV METHYL-DIRECTED RESTRICTION ENZYME ECOKMCRB SUBUNIT"/>
    <property type="match status" value="1"/>
</dbReference>
<dbReference type="Proteomes" id="UP000583699">
    <property type="component" value="Unassembled WGS sequence"/>
</dbReference>